<gene>
    <name evidence="2" type="ORF">PFL1_06039</name>
</gene>
<dbReference type="PANTHER" id="PTHR21974">
    <property type="entry name" value="RE15880P"/>
    <property type="match status" value="1"/>
</dbReference>
<protein>
    <submittedName>
        <fullName evidence="2">Uncharacterized protein</fullName>
    </submittedName>
</protein>
<evidence type="ECO:0000256" key="1">
    <source>
        <dbReference type="SAM" id="Coils"/>
    </source>
</evidence>
<feature type="coiled-coil region" evidence="1">
    <location>
        <begin position="102"/>
        <end position="133"/>
    </location>
</feature>
<accession>A0A061H726</accession>
<organism evidence="2 3">
    <name type="scientific">Pseudozyma flocculosa PF-1</name>
    <dbReference type="NCBI Taxonomy" id="1277687"/>
    <lineage>
        <taxon>Eukaryota</taxon>
        <taxon>Fungi</taxon>
        <taxon>Dikarya</taxon>
        <taxon>Basidiomycota</taxon>
        <taxon>Ustilaginomycotina</taxon>
        <taxon>Ustilaginomycetes</taxon>
        <taxon>Ustilaginales</taxon>
        <taxon>Ustilaginaceae</taxon>
        <taxon>Pseudozyma</taxon>
    </lineage>
</organism>
<dbReference type="AlphaFoldDB" id="A0A061H726"/>
<name>A0A061H726_9BASI</name>
<dbReference type="RefSeq" id="XP_007881768.1">
    <property type="nucleotide sequence ID" value="XM_007883577.1"/>
</dbReference>
<feature type="coiled-coil region" evidence="1">
    <location>
        <begin position="308"/>
        <end position="342"/>
    </location>
</feature>
<dbReference type="Proteomes" id="UP000053664">
    <property type="component" value="Unassembled WGS sequence"/>
</dbReference>
<evidence type="ECO:0000313" key="3">
    <source>
        <dbReference type="Proteomes" id="UP000053664"/>
    </source>
</evidence>
<dbReference type="KEGG" id="pfp:PFL1_06039"/>
<keyword evidence="1" id="KW-0175">Coiled coil</keyword>
<evidence type="ECO:0000313" key="2">
    <source>
        <dbReference type="EMBL" id="EPQ26391.1"/>
    </source>
</evidence>
<dbReference type="EMBL" id="KE361645">
    <property type="protein sequence ID" value="EPQ26391.1"/>
    <property type="molecule type" value="Genomic_DNA"/>
</dbReference>
<sequence>MSLQETLRAASARNTALLATLAATDHAEPALVELERHIEDLTDSLACQTKLLGDLEAKRKAEHREHVEYRDSIVRRFAYKVARKQERFEEKASKEEQDYLHAIQAERSATEEKEALQRLLDEARQRREHLHSETRQHDDAQRELDALYHGIFRGATPGFPDEDVQERKTDTALAAYQETRRRYELDNQVHGLLLGALQRMQESGKYMADARQSSRMDMFGGGSMADMLERSSLHSAEKASIEAQLLLVQARMLDPAHVPEVPRPQIAQGSVMSDVLFDNIFTDMDFHDKIKRSQTEVETCAAAIKALMEDATQRRFFAQTEAQQAEATLQSARSELQKVRQDIFARAASATS</sequence>
<dbReference type="PANTHER" id="PTHR21974:SF2">
    <property type="entry name" value="RE15880P"/>
    <property type="match status" value="1"/>
</dbReference>
<reference evidence="2 3" key="1">
    <citation type="journal article" date="2013" name="Plant Cell">
        <title>The transition from a phytopathogenic smut ancestor to an anamorphic biocontrol agent deciphered by comparative whole-genome analysis.</title>
        <authorList>
            <person name="Lefebvre F."/>
            <person name="Joly D.L."/>
            <person name="Labbe C."/>
            <person name="Teichmann B."/>
            <person name="Linning R."/>
            <person name="Belzile F."/>
            <person name="Bakkeren G."/>
            <person name="Belanger R.R."/>
        </authorList>
    </citation>
    <scope>NUCLEOTIDE SEQUENCE [LARGE SCALE GENOMIC DNA]</scope>
    <source>
        <strain evidence="2 3">PF-1</strain>
    </source>
</reference>
<dbReference type="eggNOG" id="ENOG502RXPA">
    <property type="taxonomic scope" value="Eukaryota"/>
</dbReference>
<proteinExistence type="predicted"/>
<dbReference type="GeneID" id="19320119"/>
<dbReference type="HOGENOM" id="CLU_044873_1_0_1"/>